<sequence>MSLCACPVSGRPHPSTLLRQFADPRGRALSCFAVAETQGLIAVCTEPYDRQTQRLLSKAYWRTPAESTPSCCLPGDISGGFPVSGGGTEQLVPVENGTPRASLLGVSGKRGTFKLSALTGIPAKQPGKPLNATQGIPDPASRVDCQPALASHGRDAVSGEEKTLAEILEVQRQHNRCFDDPDRCGRCIIFLDSRSLLPLREVVIGDMPDSCENNLICCCCCGGCDAGLCRLCCSPLYSETSRRNSISATSQEAPEYCSVNCPETDQANFPGPHHRSRRNLSTFPGASQEVDRDQSPSAPPLRRSEAACTPQDKSAAETRETPLFFGRGDGPDFFHCTSLSFACKDQLVCAVSPFAGVKVLQLGELPVFAQDCRVDGSTACGDPGCTYTRSAAQAPENGGAFPALVSFDIEGRFPRLLAHLEFVPSFASVPACLEEFHLLDAGVLETREQQEALISRLWTLDSWPGPSCCGSAGAGERLERSTTSEVSSRFLGPCMFLDFLVHFRGQAPVRLVVDVTRRNRVLRCVSLLPRNLLLLCCVPSREESASLATPLEAQESGEGESNRSGNVALRGESLSSLSLDPSAHACVPASPHCAETSSPRDSVVVASLPAVSCLSGSPSLPSASACSPTASPASSPSASASLQVFPCPLPLKKRRSVPHKGGQVSEANEGELATTPAHAVFPCAGSFLPAKKAGEARGERRVHSGFAPSPSSVKSSGSQPATATHAVTARDFEEGTWKVKEGVRFPLTVFKKKEDFRLRLTAGIHVTEHAPVRDATNSGTHAPNFSSTASSFPFASPSGVGSSGGQETDEGTTARGTDYSTTAAFVPEKSFSHLEADFPVHAFQQLLLSQKHTGKAKVGETTGDKKVSLLPLARSPDGVPTLADVEPGVCAPGRAEHLRGPRQAVVSCSPHVAGEGGAASDDSSEEASCEDESGDEREGEGHPEEEWLVALALPNALVVVVDLHHRVVARHKFGLSKSAPFDRLTSQREGRFLLAWKERFCSVLELIDELEGSPLNRHGDGSRHGRSSFFSSPFYAPSGSLWRRFWKQRPPKSPPAALSPTAAVSALSKETMNEQISTLLPDTLAPDTLGRGSAGFSSTHSVSPAVRPPLRLRLHLELPVGARFGHSGSKVERFVTFAFSQDPFLSWLVVVSRRGVNEHLMYLIDLQAQEQRGGCLGPELFLDTAMLPVPSQASSVCFSRLMEWLPLTASDLLVLPSHRRFLAVLTDSSAPHQEEAFVAPYVHFSRLSSNREHLCRVMDFDRGSTDGSCSGNSEESSEERSEEGGSDDESEAAFAFSPFALPSGWRRRRLGDRMGRQGKLTFSASGGNEETHESSAMRGQVYLAETHSKASRKKAYRRLRERQRRCLEAAGLDPRLHANLEEKLFYQPLEVLRNLQQAPANCWATPEDIERWKEEERDEETEGGRERQKEGDERKERGGGESAADVELRDTEFLRAGPTHEPPPASSCRSEACSFSRFCARFGGYETSTCANRKKILGHLYASYRRNAGPPRSLSSQSNNLSVHSVSTAEAANAAATVAFRQAMLLFNNDHCQPVYWLAGRFGPSGSDTTTSVESVARAVESYHKRGEIYHRSSPQRLPSSRASLCDFQGEREEPVASKERGPLLPFGSKPLVGGLRNCLSVGDAIGAWHMVNVSLQSAAAGQGEELRQLWRRKERGAGKTRRSTGGGDETERETEREREGQETAAGSQWLYAPTPEVEGGSLGASRGICYSVTTSKKSETEEMPRHVDRERTSASYLEAEKENGSWELRSEAKGLKALVGEAGAPVKKSKMTYAMKFPRVAGRLAHALEKLDRENRETAVEHRTKRQGLPDVSLSPRVCSPDVTGESATAARCVYSARSALSDEEKVTGEVESHRKGESSVSDISASEGLAASETRDPREARQRDLKCERDTLWGKEEKGGVASLTERVGENDLAQHTRRGGLADRGKIELDNCAAEDDQKALMRRLLLIRNSVSFDAFAPPLRHRRRELPSNVTAADLHGSGGATGETELFSEHEKPGNEAECGDGGGIPERELPKKELTQEDVAKERLRGAEPALLGGKKYPNIWRIAIFSPE</sequence>
<protein>
    <submittedName>
        <fullName evidence="2">Uncharacterized protein</fullName>
    </submittedName>
</protein>
<evidence type="ECO:0000313" key="3">
    <source>
        <dbReference type="Proteomes" id="UP000028837"/>
    </source>
</evidence>
<feature type="region of interest" description="Disordered" evidence="1">
    <location>
        <begin position="1263"/>
        <end position="1290"/>
    </location>
</feature>
<evidence type="ECO:0000256" key="1">
    <source>
        <dbReference type="SAM" id="MobiDB-lite"/>
    </source>
</evidence>
<feature type="compositionally biased region" description="Basic and acidic residues" evidence="1">
    <location>
        <begin position="2032"/>
        <end position="2053"/>
    </location>
</feature>
<feature type="region of interest" description="Disordered" evidence="1">
    <location>
        <begin position="700"/>
        <end position="724"/>
    </location>
</feature>
<feature type="compositionally biased region" description="Low complexity" evidence="1">
    <location>
        <begin position="782"/>
        <end position="800"/>
    </location>
</feature>
<comment type="caution">
    <text evidence="2">The sequence shown here is derived from an EMBL/GenBank/DDBJ whole genome shotgun (WGS) entry which is preliminary data.</text>
</comment>
<feature type="region of interest" description="Disordered" evidence="1">
    <location>
        <begin position="1997"/>
        <end position="2055"/>
    </location>
</feature>
<feature type="compositionally biased region" description="Acidic residues" evidence="1">
    <location>
        <begin position="922"/>
        <end position="938"/>
    </location>
</feature>
<dbReference type="EMBL" id="AHZU02000435">
    <property type="protein sequence ID" value="KFG44394.1"/>
    <property type="molecule type" value="Genomic_DNA"/>
</dbReference>
<feature type="region of interest" description="Disordered" evidence="1">
    <location>
        <begin position="1865"/>
        <end position="1906"/>
    </location>
</feature>
<feature type="compositionally biased region" description="Low complexity" evidence="1">
    <location>
        <begin position="704"/>
        <end position="718"/>
    </location>
</feature>
<organism evidence="2 3">
    <name type="scientific">Toxoplasma gondii GAB2-2007-GAL-DOM2</name>
    <dbReference type="NCBI Taxonomy" id="1130820"/>
    <lineage>
        <taxon>Eukaryota</taxon>
        <taxon>Sar</taxon>
        <taxon>Alveolata</taxon>
        <taxon>Apicomplexa</taxon>
        <taxon>Conoidasida</taxon>
        <taxon>Coccidia</taxon>
        <taxon>Eucoccidiorida</taxon>
        <taxon>Eimeriorina</taxon>
        <taxon>Sarcocystidae</taxon>
        <taxon>Toxoplasma</taxon>
    </lineage>
</organism>
<accession>A0A086KJ26</accession>
<evidence type="ECO:0000313" key="2">
    <source>
        <dbReference type="EMBL" id="KFG44394.1"/>
    </source>
</evidence>
<reference evidence="2 3" key="1">
    <citation type="submission" date="2014-02" db="EMBL/GenBank/DDBJ databases">
        <authorList>
            <person name="Sibley D."/>
            <person name="Venepally P."/>
            <person name="Karamycheva S."/>
            <person name="Hadjithomas M."/>
            <person name="Khan A."/>
            <person name="Brunk B."/>
            <person name="Roos D."/>
            <person name="Caler E."/>
            <person name="Lorenzi H."/>
        </authorList>
    </citation>
    <scope>NUCLEOTIDE SEQUENCE [LARGE SCALE GENOMIC DNA]</scope>
    <source>
        <strain evidence="2 3">GAB2-2007-GAL-DOM2</strain>
    </source>
</reference>
<dbReference type="VEuPathDB" id="ToxoDB:TGDOM2_311180"/>
<dbReference type="Proteomes" id="UP000028837">
    <property type="component" value="Unassembled WGS sequence"/>
</dbReference>
<dbReference type="OrthoDB" id="331704at2759"/>
<feature type="compositionally biased region" description="Basic and acidic residues" evidence="1">
    <location>
        <begin position="1895"/>
        <end position="1906"/>
    </location>
</feature>
<feature type="region of interest" description="Disordered" evidence="1">
    <location>
        <begin position="1413"/>
        <end position="1449"/>
    </location>
</feature>
<feature type="region of interest" description="Disordered" evidence="1">
    <location>
        <begin position="911"/>
        <end position="943"/>
    </location>
</feature>
<proteinExistence type="predicted"/>
<feature type="region of interest" description="Disordered" evidence="1">
    <location>
        <begin position="1672"/>
        <end position="1725"/>
    </location>
</feature>
<name>A0A086KJ26_TOXGO</name>
<feature type="region of interest" description="Disordered" evidence="1">
    <location>
        <begin position="547"/>
        <end position="566"/>
    </location>
</feature>
<gene>
    <name evidence="2" type="ORF">TGDOM2_311180</name>
</gene>
<feature type="compositionally biased region" description="Basic residues" evidence="1">
    <location>
        <begin position="1672"/>
        <end position="1683"/>
    </location>
</feature>
<feature type="region of interest" description="Disordered" evidence="1">
    <location>
        <begin position="270"/>
        <end position="317"/>
    </location>
</feature>
<feature type="compositionally biased region" description="Basic and acidic residues" evidence="1">
    <location>
        <begin position="1865"/>
        <end position="1879"/>
    </location>
</feature>
<feature type="compositionally biased region" description="Basic and acidic residues" evidence="1">
    <location>
        <begin position="1422"/>
        <end position="1439"/>
    </location>
</feature>
<feature type="region of interest" description="Disordered" evidence="1">
    <location>
        <begin position="771"/>
        <end position="816"/>
    </location>
</feature>